<keyword evidence="4" id="KW-0808">Transferase</keyword>
<evidence type="ECO:0000256" key="3">
    <source>
        <dbReference type="ARBA" id="ARBA00022553"/>
    </source>
</evidence>
<keyword evidence="3" id="KW-0597">Phosphoprotein</keyword>
<feature type="region of interest" description="Disordered" evidence="6">
    <location>
        <begin position="394"/>
        <end position="415"/>
    </location>
</feature>
<dbReference type="EC" id="2.7.13.3" evidence="2"/>
<dbReference type="SUPFAM" id="SSF55785">
    <property type="entry name" value="PYP-like sensor domain (PAS domain)"/>
    <property type="match status" value="1"/>
</dbReference>
<dbReference type="InterPro" id="IPR036097">
    <property type="entry name" value="HisK_dim/P_sf"/>
</dbReference>
<comment type="catalytic activity">
    <reaction evidence="1">
        <text>ATP + protein L-histidine = ADP + protein N-phospho-L-histidine.</text>
        <dbReference type="EC" id="2.7.13.3"/>
    </reaction>
</comment>
<dbReference type="Gene3D" id="3.30.565.10">
    <property type="entry name" value="Histidine kinase-like ATPase, C-terminal domain"/>
    <property type="match status" value="1"/>
</dbReference>
<comment type="caution">
    <text evidence="8">The sequence shown here is derived from an EMBL/GenBank/DDBJ whole genome shotgun (WGS) entry which is preliminary data.</text>
</comment>
<evidence type="ECO:0000256" key="5">
    <source>
        <dbReference type="ARBA" id="ARBA00022777"/>
    </source>
</evidence>
<evidence type="ECO:0000256" key="2">
    <source>
        <dbReference type="ARBA" id="ARBA00012438"/>
    </source>
</evidence>
<dbReference type="PROSITE" id="PS50109">
    <property type="entry name" value="HIS_KIN"/>
    <property type="match status" value="1"/>
</dbReference>
<evidence type="ECO:0000256" key="4">
    <source>
        <dbReference type="ARBA" id="ARBA00022679"/>
    </source>
</evidence>
<evidence type="ECO:0000313" key="9">
    <source>
        <dbReference type="Proteomes" id="UP000661918"/>
    </source>
</evidence>
<dbReference type="InterPro" id="IPR035965">
    <property type="entry name" value="PAS-like_dom_sf"/>
</dbReference>
<dbReference type="PANTHER" id="PTHR42878">
    <property type="entry name" value="TWO-COMPONENT HISTIDINE KINASE"/>
    <property type="match status" value="1"/>
</dbReference>
<evidence type="ECO:0000256" key="6">
    <source>
        <dbReference type="SAM" id="MobiDB-lite"/>
    </source>
</evidence>
<reference evidence="9" key="1">
    <citation type="journal article" date="2019" name="Int. J. Syst. Evol. Microbiol.">
        <title>The Global Catalogue of Microorganisms (GCM) 10K type strain sequencing project: providing services to taxonomists for standard genome sequencing and annotation.</title>
        <authorList>
            <consortium name="The Broad Institute Genomics Platform"/>
            <consortium name="The Broad Institute Genome Sequencing Center for Infectious Disease"/>
            <person name="Wu L."/>
            <person name="Ma J."/>
        </authorList>
    </citation>
    <scope>NUCLEOTIDE SEQUENCE [LARGE SCALE GENOMIC DNA]</scope>
    <source>
        <strain evidence="9">JCM 15443</strain>
    </source>
</reference>
<gene>
    <name evidence="8" type="ORF">GCM10010841_04310</name>
</gene>
<dbReference type="InterPro" id="IPR050351">
    <property type="entry name" value="BphY/WalK/GraS-like"/>
</dbReference>
<dbReference type="Pfam" id="PF02518">
    <property type="entry name" value="HATPase_c"/>
    <property type="match status" value="1"/>
</dbReference>
<organism evidence="8 9">
    <name type="scientific">Deinococcus aerophilus</name>
    <dbReference type="NCBI Taxonomy" id="522488"/>
    <lineage>
        <taxon>Bacteria</taxon>
        <taxon>Thermotogati</taxon>
        <taxon>Deinococcota</taxon>
        <taxon>Deinococci</taxon>
        <taxon>Deinococcales</taxon>
        <taxon>Deinococcaceae</taxon>
        <taxon>Deinococcus</taxon>
    </lineage>
</organism>
<dbReference type="PRINTS" id="PR00344">
    <property type="entry name" value="BCTRLSENSOR"/>
</dbReference>
<protein>
    <recommendedName>
        <fullName evidence="2">histidine kinase</fullName>
        <ecNumber evidence="2">2.7.13.3</ecNumber>
    </recommendedName>
</protein>
<dbReference type="InterPro" id="IPR005467">
    <property type="entry name" value="His_kinase_dom"/>
</dbReference>
<proteinExistence type="predicted"/>
<sequence>MSRRPPPVHFASAALDALSANLAILNENGVIVTVNRAWVEFAGANGGGDDVGTNYLHLCDAAVGDGAAHAHAVAAGIRAVLAGQAMFELEYPCHSETEQRYYVARVTAFRQDGECYALVAHENITRRKLAELEVISLNVTLEARVRERTVALEASEQALQRTNAELIKRNDELSQFVYVASHDLQEPLRILGAYADILRHRYRGQQLDERADTYLLRITQQVDRARQLVRDVLTLSDVAPNPPREPTDLAAICCEVRDSLPWPSDGRVECGADLPQASANPAQVRQLLANLLGNALKFRSAAPLHVQLSGNPEQDRVHFVLRDNGIGIAPQHADKVFVLFQRLHSRKSVGGNGIGLAVCRRIVERHGGRIWIEAVPGAGGGTAVHFTLPSLQAPTGDPALASSQGTAAERPSPGS</sequence>
<evidence type="ECO:0000313" key="8">
    <source>
        <dbReference type="EMBL" id="GGL98997.1"/>
    </source>
</evidence>
<dbReference type="EMBL" id="BMOM01000002">
    <property type="protein sequence ID" value="GGL98997.1"/>
    <property type="molecule type" value="Genomic_DNA"/>
</dbReference>
<keyword evidence="5" id="KW-0418">Kinase</keyword>
<evidence type="ECO:0000256" key="1">
    <source>
        <dbReference type="ARBA" id="ARBA00000085"/>
    </source>
</evidence>
<evidence type="ECO:0000259" key="7">
    <source>
        <dbReference type="PROSITE" id="PS50109"/>
    </source>
</evidence>
<feature type="domain" description="Histidine kinase" evidence="7">
    <location>
        <begin position="179"/>
        <end position="392"/>
    </location>
</feature>
<accession>A0ABQ2GJY8</accession>
<dbReference type="SUPFAM" id="SSF55874">
    <property type="entry name" value="ATPase domain of HSP90 chaperone/DNA topoisomerase II/histidine kinase"/>
    <property type="match status" value="1"/>
</dbReference>
<dbReference type="PANTHER" id="PTHR42878:SF15">
    <property type="entry name" value="BACTERIOPHYTOCHROME"/>
    <property type="match status" value="1"/>
</dbReference>
<dbReference type="InterPro" id="IPR036890">
    <property type="entry name" value="HATPase_C_sf"/>
</dbReference>
<dbReference type="InterPro" id="IPR003594">
    <property type="entry name" value="HATPase_dom"/>
</dbReference>
<dbReference type="InterPro" id="IPR004358">
    <property type="entry name" value="Sig_transdc_His_kin-like_C"/>
</dbReference>
<dbReference type="Pfam" id="PF00512">
    <property type="entry name" value="HisKA"/>
    <property type="match status" value="1"/>
</dbReference>
<keyword evidence="9" id="KW-1185">Reference proteome</keyword>
<dbReference type="InterPro" id="IPR003661">
    <property type="entry name" value="HisK_dim/P_dom"/>
</dbReference>
<dbReference type="SMART" id="SM00388">
    <property type="entry name" value="HisKA"/>
    <property type="match status" value="1"/>
</dbReference>
<dbReference type="Gene3D" id="1.10.287.130">
    <property type="match status" value="1"/>
</dbReference>
<dbReference type="Pfam" id="PF08448">
    <property type="entry name" value="PAS_4"/>
    <property type="match status" value="1"/>
</dbReference>
<dbReference type="Gene3D" id="3.30.450.20">
    <property type="entry name" value="PAS domain"/>
    <property type="match status" value="1"/>
</dbReference>
<dbReference type="RefSeq" id="WP_188900884.1">
    <property type="nucleotide sequence ID" value="NZ_BMOM01000002.1"/>
</dbReference>
<name>A0ABQ2GJY8_9DEIO</name>
<dbReference type="Proteomes" id="UP000661918">
    <property type="component" value="Unassembled WGS sequence"/>
</dbReference>
<dbReference type="SUPFAM" id="SSF47384">
    <property type="entry name" value="Homodimeric domain of signal transducing histidine kinase"/>
    <property type="match status" value="1"/>
</dbReference>
<dbReference type="SMART" id="SM00387">
    <property type="entry name" value="HATPase_c"/>
    <property type="match status" value="1"/>
</dbReference>
<dbReference type="CDD" id="cd00082">
    <property type="entry name" value="HisKA"/>
    <property type="match status" value="1"/>
</dbReference>
<dbReference type="InterPro" id="IPR013656">
    <property type="entry name" value="PAS_4"/>
</dbReference>